<dbReference type="GO" id="GO:0003824">
    <property type="term" value="F:catalytic activity"/>
    <property type="evidence" value="ECO:0007669"/>
    <property type="project" value="InterPro"/>
</dbReference>
<dbReference type="STRING" id="1573173.A0A167CCJ1"/>
<dbReference type="PANTHER" id="PTHR33481:SF1">
    <property type="entry name" value="ENDONUCLEASE_EXONUCLEASE_PHOSPHATASE DOMAIN-CONTAINING PROTEIN-RELATED"/>
    <property type="match status" value="1"/>
</dbReference>
<comment type="subcellular location">
    <subcellularLocation>
        <location evidence="1">Mitochondrion</location>
    </subcellularLocation>
</comment>
<feature type="compositionally biased region" description="Basic residues" evidence="3">
    <location>
        <begin position="463"/>
        <end position="472"/>
    </location>
</feature>
<dbReference type="InterPro" id="IPR043502">
    <property type="entry name" value="DNA/RNA_pol_sf"/>
</dbReference>
<dbReference type="AlphaFoldDB" id="A0A167CCJ1"/>
<evidence type="ECO:0000256" key="2">
    <source>
        <dbReference type="ARBA" id="ARBA00023128"/>
    </source>
</evidence>
<protein>
    <submittedName>
        <fullName evidence="5">Zinc finger protein</fullName>
    </submittedName>
</protein>
<dbReference type="CDD" id="cd01650">
    <property type="entry name" value="RT_nLTR_like"/>
    <property type="match status" value="1"/>
</dbReference>
<dbReference type="Pfam" id="PF00078">
    <property type="entry name" value="RVT_1"/>
    <property type="match status" value="1"/>
</dbReference>
<evidence type="ECO:0000259" key="4">
    <source>
        <dbReference type="PROSITE" id="PS50878"/>
    </source>
</evidence>
<dbReference type="PROSITE" id="PS50878">
    <property type="entry name" value="RT_POL"/>
    <property type="match status" value="1"/>
</dbReference>
<dbReference type="PANTHER" id="PTHR33481">
    <property type="entry name" value="REVERSE TRANSCRIPTASE"/>
    <property type="match status" value="1"/>
</dbReference>
<dbReference type="SUPFAM" id="SSF56672">
    <property type="entry name" value="DNA/RNA polymerases"/>
    <property type="match status" value="1"/>
</dbReference>
<evidence type="ECO:0000256" key="1">
    <source>
        <dbReference type="ARBA" id="ARBA00004173"/>
    </source>
</evidence>
<feature type="region of interest" description="Disordered" evidence="3">
    <location>
        <begin position="415"/>
        <end position="504"/>
    </location>
</feature>
<comment type="caution">
    <text evidence="5">The sequence shown here is derived from an EMBL/GenBank/DDBJ whole genome shotgun (WGS) entry which is preliminary data.</text>
</comment>
<dbReference type="InterPro" id="IPR000477">
    <property type="entry name" value="RT_dom"/>
</dbReference>
<dbReference type="GO" id="GO:0005739">
    <property type="term" value="C:mitochondrion"/>
    <property type="evidence" value="ECO:0007669"/>
    <property type="project" value="UniProtKB-SubCell"/>
</dbReference>
<evidence type="ECO:0000256" key="3">
    <source>
        <dbReference type="SAM" id="MobiDB-lite"/>
    </source>
</evidence>
<evidence type="ECO:0000313" key="6">
    <source>
        <dbReference type="Proteomes" id="UP000076584"/>
    </source>
</evidence>
<dbReference type="InterPro" id="IPR005135">
    <property type="entry name" value="Endo/exonuclease/phosphatase"/>
</dbReference>
<feature type="compositionally biased region" description="Low complexity" evidence="3">
    <location>
        <begin position="440"/>
        <end position="449"/>
    </location>
</feature>
<reference evidence="5 6" key="1">
    <citation type="submission" date="2015-06" db="EMBL/GenBank/DDBJ databases">
        <title>Survival trade-offs in plant roots during colonization by closely related pathogenic and mutualistic fungi.</title>
        <authorList>
            <person name="Hacquard S."/>
            <person name="Kracher B."/>
            <person name="Hiruma K."/>
            <person name="Weinman A."/>
            <person name="Muench P."/>
            <person name="Garrido Oter R."/>
            <person name="Ver Loren van Themaat E."/>
            <person name="Dallerey J.-F."/>
            <person name="Damm U."/>
            <person name="Henrissat B."/>
            <person name="Lespinet O."/>
            <person name="Thon M."/>
            <person name="Kemen E."/>
            <person name="McHardy A.C."/>
            <person name="Schulze-Lefert P."/>
            <person name="O'Connell R.J."/>
        </authorList>
    </citation>
    <scope>NUCLEOTIDE SEQUENCE [LARGE SCALE GENOMIC DNA]</scope>
    <source>
        <strain evidence="5 6">MAFF 238704</strain>
    </source>
</reference>
<feature type="domain" description="Reverse transcriptase" evidence="4">
    <location>
        <begin position="964"/>
        <end position="1207"/>
    </location>
</feature>
<dbReference type="Gene3D" id="3.60.10.10">
    <property type="entry name" value="Endonuclease/exonuclease/phosphatase"/>
    <property type="match status" value="1"/>
</dbReference>
<keyword evidence="2" id="KW-0496">Mitochondrion</keyword>
<organism evidence="5 6">
    <name type="scientific">Colletotrichum incanum</name>
    <name type="common">Soybean anthracnose fungus</name>
    <dbReference type="NCBI Taxonomy" id="1573173"/>
    <lineage>
        <taxon>Eukaryota</taxon>
        <taxon>Fungi</taxon>
        <taxon>Dikarya</taxon>
        <taxon>Ascomycota</taxon>
        <taxon>Pezizomycotina</taxon>
        <taxon>Sordariomycetes</taxon>
        <taxon>Hypocreomycetidae</taxon>
        <taxon>Glomerellales</taxon>
        <taxon>Glomerellaceae</taxon>
        <taxon>Colletotrichum</taxon>
        <taxon>Colletotrichum spaethianum species complex</taxon>
    </lineage>
</organism>
<dbReference type="InterPro" id="IPR036691">
    <property type="entry name" value="Endo/exonu/phosph_ase_sf"/>
</dbReference>
<gene>
    <name evidence="5" type="ORF">CI238_13296</name>
</gene>
<name>A0A167CCJ1_COLIC</name>
<accession>A0A167CCJ1</accession>
<dbReference type="EMBL" id="LFIW01001387">
    <property type="protein sequence ID" value="KZL82414.1"/>
    <property type="molecule type" value="Genomic_DNA"/>
</dbReference>
<proteinExistence type="predicted"/>
<keyword evidence="6" id="KW-1185">Reference proteome</keyword>
<dbReference type="SUPFAM" id="SSF56219">
    <property type="entry name" value="DNase I-like"/>
    <property type="match status" value="1"/>
</dbReference>
<evidence type="ECO:0000313" key="5">
    <source>
        <dbReference type="EMBL" id="KZL82414.1"/>
    </source>
</evidence>
<dbReference type="Pfam" id="PF14529">
    <property type="entry name" value="Exo_endo_phos_2"/>
    <property type="match status" value="1"/>
</dbReference>
<dbReference type="Proteomes" id="UP000076584">
    <property type="component" value="Unassembled WGS sequence"/>
</dbReference>
<feature type="compositionally biased region" description="Polar residues" evidence="3">
    <location>
        <begin position="452"/>
        <end position="462"/>
    </location>
</feature>
<sequence length="1207" mass="135962">MATPWPPEQLWPTHHREHATELSRHLQTAVKSIDTANGNPLNPQAVRITLIAALSLIGKLQNLPELGHRHQAIESLRAETKTANVNTTRETRTIKIALQQNTVELKENTNTTRAANEAAKEAWRASELAAKVVKDIKALGPMNQGSTAQSYASVAARGGLAGSMHNPYNQRASQTQTLREIIVNIRDPITIASIRAMTSRSLKTHVDRAIEGSSNEHIRKLKAVSANQLKSGDLSIKTATTKDMETLLQFAEDWENLIGNGAAVRISTYGVLAHGIRTSSMDMDRFNEIRYDLLQDNKAKRTASSVVVEFSKAEDANKLIDEGLIWQGQVFQCERYNRYCRLRQCFKCYAYGHIGTQCKAMITCGYCAQEHMTRDCPSKSDTETPRKCAACYGEHEAWNGRCPTRIREKAKIKTAYNQRPRYHPEQTAPQPALGPEARTRPNPRTTRPTLEPGQSQENQPGRSRSRTKKVQKRPNPTTTQESEETITVAEESTRPKRTNIRSRRALEALEPNTQITNDSTAMEIYNVRKSKDTVMATLLRDPNIDKYDIIAIQEPYRNPFSATTHHPAKDRFHLCYPSGVERGPARVCLFINKKLDHSRWQFRESSRDLCTISIRTGEDNEPPTVIHNIYNPLPQESDRPQVLQQLRKSLETHQHSEQIVVGDFNLHHELWGGSNIRARDREATELLDLMDDMNLTSQLQPGTVTYEEGNRRMTIDLCLVTVGLVDRIIRCEVDHDINHDSDHLPIRPRTKTALDGYVEATVEAISTAIEASVPAKAPSPKSRTGWTEECANTLAEAKRLRRVYSEQQTKESWETYREARNRKGRVIRKALQRAHREAVETAAESPASLWRVTRWARNRQNQSPTVTPEIKKPNTTQIATTPGEKAALFKETFFPPPPEANLGDIDNASYSNQIILPLISESEVEEAIQEAAPLKAPGPDGVTNKALQIARPWITPHLTRIFNQSLRIGHCPQHFRKSTTVVLRKPGKDNYTVLKACRPIALLNTVGKIMDATIATRLSYLAETHGLLPDSHMSGRKQRSTEHALHRIVDQIYEAWGSGKVASLLLLDVSGAFDNVSHRRLLHNLRKRRIDEATVRWIASFLRSRETEIQVDGLRSETYRINTGIPQGSPLSPILHLFYNADLLDRCNEAEDTTATGFIDDVAILAVGNSTEETCRKLQEALRKAETWALTHASVFAPEKFQLTHFT</sequence>